<dbReference type="EMBL" id="MGDF01000075">
    <property type="protein sequence ID" value="OGL45863.1"/>
    <property type="molecule type" value="Genomic_DNA"/>
</dbReference>
<dbReference type="GO" id="GO:0006310">
    <property type="term" value="P:DNA recombination"/>
    <property type="evidence" value="ECO:0007669"/>
    <property type="project" value="UniProtKB-KW"/>
</dbReference>
<evidence type="ECO:0000256" key="1">
    <source>
        <dbReference type="ARBA" id="ARBA00023172"/>
    </source>
</evidence>
<dbReference type="Proteomes" id="UP000178435">
    <property type="component" value="Unassembled WGS sequence"/>
</dbReference>
<dbReference type="GO" id="GO:0015074">
    <property type="term" value="P:DNA integration"/>
    <property type="evidence" value="ECO:0007669"/>
    <property type="project" value="InterPro"/>
</dbReference>
<dbReference type="InterPro" id="IPR011010">
    <property type="entry name" value="DNA_brk_join_enz"/>
</dbReference>
<dbReference type="InterPro" id="IPR013762">
    <property type="entry name" value="Integrase-like_cat_sf"/>
</dbReference>
<dbReference type="Gene3D" id="1.10.443.10">
    <property type="entry name" value="Intergrase catalytic core"/>
    <property type="match status" value="1"/>
</dbReference>
<sequence length="100" mass="11632">MCSATRIGNRLGTSKTGFLSALRRAGIKDFRFHDLRHTFGSHMVMQGVDLKTVQQVMGHKDIKMTMRYSHLSPEYVQEAISRLDSVRTLECFFKNYKRFN</sequence>
<dbReference type="CDD" id="cd00796">
    <property type="entry name" value="INT_Rci_Hp1_C"/>
    <property type="match status" value="1"/>
</dbReference>
<dbReference type="PROSITE" id="PS51898">
    <property type="entry name" value="TYR_RECOMBINASE"/>
    <property type="match status" value="1"/>
</dbReference>
<evidence type="ECO:0000313" key="3">
    <source>
        <dbReference type="EMBL" id="OGL45863.1"/>
    </source>
</evidence>
<evidence type="ECO:0000313" key="4">
    <source>
        <dbReference type="Proteomes" id="UP000178435"/>
    </source>
</evidence>
<dbReference type="GO" id="GO:0003677">
    <property type="term" value="F:DNA binding"/>
    <property type="evidence" value="ECO:0007669"/>
    <property type="project" value="InterPro"/>
</dbReference>
<comment type="caution">
    <text evidence="3">The sequence shown here is derived from an EMBL/GenBank/DDBJ whole genome shotgun (WGS) entry which is preliminary data.</text>
</comment>
<dbReference type="InterPro" id="IPR002104">
    <property type="entry name" value="Integrase_catalytic"/>
</dbReference>
<protein>
    <recommendedName>
        <fullName evidence="2">Tyr recombinase domain-containing protein</fullName>
    </recommendedName>
</protein>
<dbReference type="InterPro" id="IPR050090">
    <property type="entry name" value="Tyrosine_recombinase_XerCD"/>
</dbReference>
<dbReference type="SUPFAM" id="SSF56349">
    <property type="entry name" value="DNA breaking-rejoining enzymes"/>
    <property type="match status" value="1"/>
</dbReference>
<dbReference type="AlphaFoldDB" id="A0A1F7RWE3"/>
<dbReference type="Pfam" id="PF00589">
    <property type="entry name" value="Phage_integrase"/>
    <property type="match status" value="1"/>
</dbReference>
<gene>
    <name evidence="3" type="ORF">A2149_00285</name>
</gene>
<feature type="domain" description="Tyr recombinase" evidence="2">
    <location>
        <begin position="1"/>
        <end position="81"/>
    </location>
</feature>
<proteinExistence type="predicted"/>
<evidence type="ECO:0000259" key="2">
    <source>
        <dbReference type="PROSITE" id="PS51898"/>
    </source>
</evidence>
<name>A0A1F7RWE3_9BACT</name>
<accession>A0A1F7RWE3</accession>
<organism evidence="3 4">
    <name type="scientific">Candidatus Schekmanbacteria bacterium RBG_16_38_11</name>
    <dbReference type="NCBI Taxonomy" id="1817880"/>
    <lineage>
        <taxon>Bacteria</taxon>
        <taxon>Candidatus Schekmaniibacteriota</taxon>
    </lineage>
</organism>
<reference evidence="3 4" key="1">
    <citation type="journal article" date="2016" name="Nat. Commun.">
        <title>Thousands of microbial genomes shed light on interconnected biogeochemical processes in an aquifer system.</title>
        <authorList>
            <person name="Anantharaman K."/>
            <person name="Brown C.T."/>
            <person name="Hug L.A."/>
            <person name="Sharon I."/>
            <person name="Castelle C.J."/>
            <person name="Probst A.J."/>
            <person name="Thomas B.C."/>
            <person name="Singh A."/>
            <person name="Wilkins M.J."/>
            <person name="Karaoz U."/>
            <person name="Brodie E.L."/>
            <person name="Williams K.H."/>
            <person name="Hubbard S.S."/>
            <person name="Banfield J.F."/>
        </authorList>
    </citation>
    <scope>NUCLEOTIDE SEQUENCE [LARGE SCALE GENOMIC DNA]</scope>
</reference>
<dbReference type="PANTHER" id="PTHR30349:SF64">
    <property type="entry name" value="PROPHAGE INTEGRASE INTD-RELATED"/>
    <property type="match status" value="1"/>
</dbReference>
<keyword evidence="1" id="KW-0233">DNA recombination</keyword>
<dbReference type="PANTHER" id="PTHR30349">
    <property type="entry name" value="PHAGE INTEGRASE-RELATED"/>
    <property type="match status" value="1"/>
</dbReference>